<organism evidence="1 2">
    <name type="scientific">Cytobacillus oceanisediminis 2691</name>
    <dbReference type="NCBI Taxonomy" id="1196031"/>
    <lineage>
        <taxon>Bacteria</taxon>
        <taxon>Bacillati</taxon>
        <taxon>Bacillota</taxon>
        <taxon>Bacilli</taxon>
        <taxon>Bacillales</taxon>
        <taxon>Bacillaceae</taxon>
        <taxon>Cytobacillus</taxon>
    </lineage>
</organism>
<dbReference type="STRING" id="1196031.A361_12500"/>
<sequence>MNNWINAIFNTGKMKPFLNMFGKKRRRNRGMLWGSLISLGLSAAAYGFTRNRGRNMARPFQNLMNNTAQMTNFQKPNMAGLTEFAEELTSNKNPINNKFNNTAQTKNFQKPNMAGVTEFAEKLTSNKNPINNK</sequence>
<protein>
    <submittedName>
        <fullName evidence="1">Uncharacterized protein</fullName>
    </submittedName>
</protein>
<evidence type="ECO:0000313" key="2">
    <source>
        <dbReference type="Proteomes" id="UP000077856"/>
    </source>
</evidence>
<dbReference type="RefSeq" id="WP_019379963.1">
    <property type="nucleotide sequence ID" value="NZ_CP015506.1"/>
</dbReference>
<accession>A0A160MAU6</accession>
<dbReference type="AlphaFoldDB" id="A0A160MAU6"/>
<dbReference type="EMBL" id="CP015506">
    <property type="protein sequence ID" value="AND39927.1"/>
    <property type="molecule type" value="Genomic_DNA"/>
</dbReference>
<evidence type="ECO:0000313" key="1">
    <source>
        <dbReference type="EMBL" id="AND39927.1"/>
    </source>
</evidence>
<name>A0A160MAU6_9BACI</name>
<dbReference type="KEGG" id="bon:A361_12500"/>
<gene>
    <name evidence="1" type="ORF">A361_12500</name>
</gene>
<dbReference type="Proteomes" id="UP000077856">
    <property type="component" value="Chromosome"/>
</dbReference>
<proteinExistence type="predicted"/>
<dbReference type="eggNOG" id="ENOG5030D2Q">
    <property type="taxonomic scope" value="Bacteria"/>
</dbReference>
<reference evidence="1 2" key="1">
    <citation type="submission" date="2016-04" db="EMBL/GenBank/DDBJ databases">
        <title>Complete genome sequence of Bacillus oceanisediminis strain 2691.</title>
        <authorList>
            <person name="Jeong H."/>
            <person name="Kim H.J."/>
            <person name="Lee D.-W."/>
        </authorList>
    </citation>
    <scope>NUCLEOTIDE SEQUENCE [LARGE SCALE GENOMIC DNA]</scope>
    <source>
        <strain evidence="1 2">2691</strain>
    </source>
</reference>